<dbReference type="InterPro" id="IPR011335">
    <property type="entry name" value="Restrct_endonuc-II-like"/>
</dbReference>
<comment type="cofactor">
    <cofactor evidence="1">
        <name>Mg(2+)</name>
        <dbReference type="ChEBI" id="CHEBI:18420"/>
    </cofactor>
</comment>
<keyword evidence="14" id="KW-0472">Membrane</keyword>
<dbReference type="Gene3D" id="3.40.1350.10">
    <property type="match status" value="1"/>
</dbReference>
<dbReference type="GO" id="GO:0046872">
    <property type="term" value="F:metal ion binding"/>
    <property type="evidence" value="ECO:0007669"/>
    <property type="project" value="UniProtKB-KW"/>
</dbReference>
<keyword evidence="14" id="KW-0812">Transmembrane</keyword>
<keyword evidence="11" id="KW-0234">DNA repair</keyword>
<evidence type="ECO:0000313" key="16">
    <source>
        <dbReference type="Proteomes" id="UP000006002"/>
    </source>
</evidence>
<name>A5ZQH5_9FIRM</name>
<evidence type="ECO:0000256" key="3">
    <source>
        <dbReference type="ARBA" id="ARBA00022490"/>
    </source>
</evidence>
<evidence type="ECO:0000256" key="8">
    <source>
        <dbReference type="ARBA" id="ARBA00022801"/>
    </source>
</evidence>
<dbReference type="GO" id="GO:0005737">
    <property type="term" value="C:cytoplasm"/>
    <property type="evidence" value="ECO:0007669"/>
    <property type="project" value="UniProtKB-SubCell"/>
</dbReference>
<evidence type="ECO:0000256" key="6">
    <source>
        <dbReference type="ARBA" id="ARBA00022759"/>
    </source>
</evidence>
<reference evidence="15 16" key="2">
    <citation type="submission" date="2007-04" db="EMBL/GenBank/DDBJ databases">
        <title>Draft genome sequence of Ruminococcus obeum (ATCC 29174).</title>
        <authorList>
            <person name="Sudarsanam P."/>
            <person name="Ley R."/>
            <person name="Guruge J."/>
            <person name="Turnbaugh P.J."/>
            <person name="Mahowald M."/>
            <person name="Liep D."/>
            <person name="Gordon J."/>
        </authorList>
    </citation>
    <scope>NUCLEOTIDE SEQUENCE [LARGE SCALE GENOMIC DNA]</scope>
    <source>
        <strain evidence="15 16">ATCC 29174</strain>
    </source>
</reference>
<evidence type="ECO:0000256" key="7">
    <source>
        <dbReference type="ARBA" id="ARBA00022763"/>
    </source>
</evidence>
<dbReference type="Proteomes" id="UP000006002">
    <property type="component" value="Unassembled WGS sequence"/>
</dbReference>
<sequence length="76" mass="9284">MSSRAELLFFFIFFSHADLFYYLPLRDLMKFWNRMQSGGRKSFRREELNSIYYLQKKNGFLVPYLDGIQTDLKLRD</sequence>
<dbReference type="GO" id="GO:0003676">
    <property type="term" value="F:nucleic acid binding"/>
    <property type="evidence" value="ECO:0007669"/>
    <property type="project" value="InterPro"/>
</dbReference>
<comment type="caution">
    <text evidence="15">The sequence shown here is derived from an EMBL/GenBank/DDBJ whole genome shotgun (WGS) entry which is preliminary data.</text>
</comment>
<dbReference type="SUPFAM" id="SSF52980">
    <property type="entry name" value="Restriction endonuclease-like"/>
    <property type="match status" value="1"/>
</dbReference>
<dbReference type="InterPro" id="IPR004612">
    <property type="entry name" value="Resolv_RecU"/>
</dbReference>
<keyword evidence="7" id="KW-0227">DNA damage</keyword>
<dbReference type="GO" id="GO:0016787">
    <property type="term" value="F:hydrolase activity"/>
    <property type="evidence" value="ECO:0007669"/>
    <property type="project" value="UniProtKB-KW"/>
</dbReference>
<organism evidence="15 16">
    <name type="scientific">Blautia obeum ATCC 29174</name>
    <dbReference type="NCBI Taxonomy" id="411459"/>
    <lineage>
        <taxon>Bacteria</taxon>
        <taxon>Bacillati</taxon>
        <taxon>Bacillota</taxon>
        <taxon>Clostridia</taxon>
        <taxon>Lachnospirales</taxon>
        <taxon>Lachnospiraceae</taxon>
        <taxon>Blautia</taxon>
    </lineage>
</organism>
<dbReference type="GO" id="GO:0006281">
    <property type="term" value="P:DNA repair"/>
    <property type="evidence" value="ECO:0007669"/>
    <property type="project" value="UniProtKB-KW"/>
</dbReference>
<proteinExistence type="inferred from homology"/>
<evidence type="ECO:0000256" key="13">
    <source>
        <dbReference type="ARBA" id="ARBA00029523"/>
    </source>
</evidence>
<keyword evidence="5" id="KW-0479">Metal-binding</keyword>
<gene>
    <name evidence="15" type="ORF">RUMOBE_01245</name>
</gene>
<keyword evidence="4" id="KW-0540">Nuclease</keyword>
<evidence type="ECO:0000313" key="15">
    <source>
        <dbReference type="EMBL" id="EDM88339.1"/>
    </source>
</evidence>
<reference evidence="15 16" key="1">
    <citation type="submission" date="2007-03" db="EMBL/GenBank/DDBJ databases">
        <authorList>
            <person name="Fulton L."/>
            <person name="Clifton S."/>
            <person name="Fulton B."/>
            <person name="Xu J."/>
            <person name="Minx P."/>
            <person name="Pepin K.H."/>
            <person name="Johnson M."/>
            <person name="Thiruvilangam P."/>
            <person name="Bhonagiri V."/>
            <person name="Nash W.E."/>
            <person name="Mardis E.R."/>
            <person name="Wilson R.K."/>
        </authorList>
    </citation>
    <scope>NUCLEOTIDE SEQUENCE [LARGE SCALE GENOMIC DNA]</scope>
    <source>
        <strain evidence="15 16">ATCC 29174</strain>
    </source>
</reference>
<evidence type="ECO:0000256" key="4">
    <source>
        <dbReference type="ARBA" id="ARBA00022722"/>
    </source>
</evidence>
<evidence type="ECO:0000256" key="12">
    <source>
        <dbReference type="ARBA" id="ARBA00023447"/>
    </source>
</evidence>
<keyword evidence="6" id="KW-0255">Endonuclease</keyword>
<dbReference type="eggNOG" id="COG3331">
    <property type="taxonomic scope" value="Bacteria"/>
</dbReference>
<dbReference type="GO" id="GO:0004519">
    <property type="term" value="F:endonuclease activity"/>
    <property type="evidence" value="ECO:0007669"/>
    <property type="project" value="UniProtKB-KW"/>
</dbReference>
<keyword evidence="14" id="KW-1133">Transmembrane helix</keyword>
<keyword evidence="10" id="KW-0233">DNA recombination</keyword>
<dbReference type="GO" id="GO:0006310">
    <property type="term" value="P:DNA recombination"/>
    <property type="evidence" value="ECO:0007669"/>
    <property type="project" value="UniProtKB-KW"/>
</dbReference>
<dbReference type="InterPro" id="IPR011856">
    <property type="entry name" value="tRNA_endonuc-like_dom_sf"/>
</dbReference>
<feature type="transmembrane region" description="Helical" evidence="14">
    <location>
        <begin position="6"/>
        <end position="25"/>
    </location>
</feature>
<protein>
    <recommendedName>
        <fullName evidence="13">Holliday junction resolvase RecU</fullName>
    </recommendedName>
</protein>
<evidence type="ECO:0000256" key="10">
    <source>
        <dbReference type="ARBA" id="ARBA00023172"/>
    </source>
</evidence>
<evidence type="ECO:0000256" key="2">
    <source>
        <dbReference type="ARBA" id="ARBA00004496"/>
    </source>
</evidence>
<evidence type="ECO:0000256" key="14">
    <source>
        <dbReference type="SAM" id="Phobius"/>
    </source>
</evidence>
<keyword evidence="8" id="KW-0378">Hydrolase</keyword>
<evidence type="ECO:0000256" key="9">
    <source>
        <dbReference type="ARBA" id="ARBA00022842"/>
    </source>
</evidence>
<dbReference type="HOGENOM" id="CLU_2647289_0_0_9"/>
<comment type="subcellular location">
    <subcellularLocation>
        <location evidence="2">Cytoplasm</location>
    </subcellularLocation>
</comment>
<dbReference type="EMBL" id="AAVO02000003">
    <property type="protein sequence ID" value="EDM88339.1"/>
    <property type="molecule type" value="Genomic_DNA"/>
</dbReference>
<comment type="similarity">
    <text evidence="12">Belongs to the RecU family.</text>
</comment>
<accession>A5ZQH5</accession>
<dbReference type="Pfam" id="PF03838">
    <property type="entry name" value="RecU"/>
    <property type="match status" value="1"/>
</dbReference>
<evidence type="ECO:0000256" key="1">
    <source>
        <dbReference type="ARBA" id="ARBA00001946"/>
    </source>
</evidence>
<evidence type="ECO:0000256" key="5">
    <source>
        <dbReference type="ARBA" id="ARBA00022723"/>
    </source>
</evidence>
<keyword evidence="9" id="KW-0460">Magnesium</keyword>
<keyword evidence="3" id="KW-0963">Cytoplasm</keyword>
<dbReference type="AlphaFoldDB" id="A5ZQH5"/>
<evidence type="ECO:0000256" key="11">
    <source>
        <dbReference type="ARBA" id="ARBA00023204"/>
    </source>
</evidence>